<comment type="caution">
    <text evidence="2">The sequence shown here is derived from an EMBL/GenBank/DDBJ whole genome shotgun (WGS) entry which is preliminary data.</text>
</comment>
<dbReference type="AlphaFoldDB" id="A0A0F5VDH0"/>
<evidence type="ECO:0008006" key="4">
    <source>
        <dbReference type="Google" id="ProtNLM"/>
    </source>
</evidence>
<dbReference type="STRING" id="265726.KY46_09935"/>
<feature type="signal peptide" evidence="1">
    <location>
        <begin position="1"/>
        <end position="19"/>
    </location>
</feature>
<evidence type="ECO:0000313" key="2">
    <source>
        <dbReference type="EMBL" id="KKC99856.1"/>
    </source>
</evidence>
<sequence>MTITQGIRRLALLMTTLLAAGCGGDGKSGERSLNVNGDPLLASLQPYLSTSPYGLAAEDCAIIYKQGRSCQMQDIAPLGYDIQGDLTPEDIAERLLVSHHWMGDSFMDVVRDLPQDVLNLFRPLNVIVLSLDIRPSFYHSETAGIYIDPRYLWRNQAEWNDIYQQQDYRAGFTESLPFLALQRYVHSNGEYVTYSNTFDATVNSWRSKSEIAPGLFNLLVHELAHANDFLPPDQLSVLDVSTSIGRNIQLMKGTWIQTALQQTHGLSADSLQLMAERYFGGASASTSMSPEQAGAAFEPDGAADFYGYYTGAEDVAMLFEAYMMWREYDAVSDVAFTASPAFANYSCDDLIIGWGQRNRLAQQEVMPRARLVSESILQQDLSAEFASIESVTPVDLPYGYGWCQARTAVMSARFERFSRQALSPVTDNSQRYLDEMLRH</sequence>
<dbReference type="EMBL" id="JWYV01000007">
    <property type="protein sequence ID" value="KKC99856.1"/>
    <property type="molecule type" value="Genomic_DNA"/>
</dbReference>
<dbReference type="PATRIC" id="fig|265726.11.peg.4145"/>
<protein>
    <recommendedName>
        <fullName evidence="4">Lipoprotein</fullName>
    </recommendedName>
</protein>
<dbReference type="OrthoDB" id="5803286at2"/>
<keyword evidence="3" id="KW-1185">Reference proteome</keyword>
<evidence type="ECO:0000256" key="1">
    <source>
        <dbReference type="SAM" id="SignalP"/>
    </source>
</evidence>
<proteinExistence type="predicted"/>
<dbReference type="RefSeq" id="WP_046220503.1">
    <property type="nucleotide sequence ID" value="NZ_JWYV01000007.1"/>
</dbReference>
<dbReference type="Proteomes" id="UP000033633">
    <property type="component" value="Unassembled WGS sequence"/>
</dbReference>
<name>A0A0F5VDH0_9GAMM</name>
<evidence type="ECO:0000313" key="3">
    <source>
        <dbReference type="Proteomes" id="UP000033633"/>
    </source>
</evidence>
<keyword evidence="1" id="KW-0732">Signal</keyword>
<feature type="chain" id="PRO_5002496283" description="Lipoprotein" evidence="1">
    <location>
        <begin position="20"/>
        <end position="439"/>
    </location>
</feature>
<gene>
    <name evidence="2" type="ORF">KY46_09935</name>
</gene>
<reference evidence="2 3" key="1">
    <citation type="submission" date="2014-12" db="EMBL/GenBank/DDBJ databases">
        <title>Mercury Reductase activity and rhizosphere competence traits in the genome of root associated Photobacterium halotolerans MELD1.</title>
        <authorList>
            <person name="Mathew D.C."/>
            <person name="Huang C.-C."/>
        </authorList>
    </citation>
    <scope>NUCLEOTIDE SEQUENCE [LARGE SCALE GENOMIC DNA]</scope>
    <source>
        <strain evidence="2 3">MELD1</strain>
    </source>
</reference>
<organism evidence="2 3">
    <name type="scientific">Photobacterium halotolerans</name>
    <dbReference type="NCBI Taxonomy" id="265726"/>
    <lineage>
        <taxon>Bacteria</taxon>
        <taxon>Pseudomonadati</taxon>
        <taxon>Pseudomonadota</taxon>
        <taxon>Gammaproteobacteria</taxon>
        <taxon>Vibrionales</taxon>
        <taxon>Vibrionaceae</taxon>
        <taxon>Photobacterium</taxon>
    </lineage>
</organism>
<accession>A0A0F5VDH0</accession>